<dbReference type="OrthoDB" id="3647650at2"/>
<dbReference type="PANTHER" id="PTHR22946:SF9">
    <property type="entry name" value="POLYKETIDE TRANSFERASE AF380"/>
    <property type="match status" value="1"/>
</dbReference>
<dbReference type="EMBL" id="FNTI01000001">
    <property type="protein sequence ID" value="SED59495.1"/>
    <property type="molecule type" value="Genomic_DNA"/>
</dbReference>
<dbReference type="PANTHER" id="PTHR22946">
    <property type="entry name" value="DIENELACTONE HYDROLASE DOMAIN-CONTAINING PROTEIN-RELATED"/>
    <property type="match status" value="1"/>
</dbReference>
<dbReference type="InterPro" id="IPR002925">
    <property type="entry name" value="Dienelactn_hydro"/>
</dbReference>
<dbReference type="Pfam" id="PF01738">
    <property type="entry name" value="DLH"/>
    <property type="match status" value="1"/>
</dbReference>
<dbReference type="GO" id="GO:0052689">
    <property type="term" value="F:carboxylic ester hydrolase activity"/>
    <property type="evidence" value="ECO:0007669"/>
    <property type="project" value="UniProtKB-ARBA"/>
</dbReference>
<gene>
    <name evidence="4" type="ORF">SAMN05444171_4549</name>
</gene>
<dbReference type="SUPFAM" id="SSF53474">
    <property type="entry name" value="alpha/beta-Hydrolases"/>
    <property type="match status" value="1"/>
</dbReference>
<accession>A0A1M7BQX9</accession>
<dbReference type="AlphaFoldDB" id="A0A1M7BQX9"/>
<proteinExistence type="predicted"/>
<feature type="chain" id="PRO_5030031774" evidence="2">
    <location>
        <begin position="25"/>
        <end position="273"/>
    </location>
</feature>
<feature type="signal peptide" evidence="2">
    <location>
        <begin position="1"/>
        <end position="24"/>
    </location>
</feature>
<dbReference type="RefSeq" id="WP_074823691.1">
    <property type="nucleotide sequence ID" value="NZ_FNTI01000001.1"/>
</dbReference>
<reference evidence="4 5" key="1">
    <citation type="submission" date="2016-10" db="EMBL/GenBank/DDBJ databases">
        <authorList>
            <person name="de Groot N.N."/>
        </authorList>
    </citation>
    <scope>NUCLEOTIDE SEQUENCE [LARGE SCALE GENOMIC DNA]</scope>
    <source>
        <strain evidence="4 5">GAS522</strain>
    </source>
</reference>
<evidence type="ECO:0000259" key="3">
    <source>
        <dbReference type="Pfam" id="PF01738"/>
    </source>
</evidence>
<organism evidence="4 5">
    <name type="scientific">Bradyrhizobium lablabi</name>
    <dbReference type="NCBI Taxonomy" id="722472"/>
    <lineage>
        <taxon>Bacteria</taxon>
        <taxon>Pseudomonadati</taxon>
        <taxon>Pseudomonadota</taxon>
        <taxon>Alphaproteobacteria</taxon>
        <taxon>Hyphomicrobiales</taxon>
        <taxon>Nitrobacteraceae</taxon>
        <taxon>Bradyrhizobium</taxon>
    </lineage>
</organism>
<evidence type="ECO:0000256" key="1">
    <source>
        <dbReference type="ARBA" id="ARBA00022801"/>
    </source>
</evidence>
<name>A0A1M7BQX9_9BRAD</name>
<evidence type="ECO:0000313" key="5">
    <source>
        <dbReference type="Proteomes" id="UP000183208"/>
    </source>
</evidence>
<dbReference type="InterPro" id="IPR050261">
    <property type="entry name" value="FrsA_esterase"/>
</dbReference>
<sequence>MTSLAKIAAVVAALLTGNAVECIAAEPAPIVVEIESPLDSPHPLQGYLRHTGVAGPSPAVVLLHSCNGNWRRLDERWGKRIASWGYVALTVDSFGPRGIKSCGDKYPNDLAADANRALDFLVRDPAIDPARVAVLGFAQGGRMALMSVEYGFMEQTSPNKFRAAVAFYPPCRGFKGDITVPTLILIGEHDDLTPAEDCRKMVDGRDDWGISRQKDQGVPIKLIVYPGAYHAFDAPGLTTPMQLLGHHLEYNPSATDQSIGAVRKFLKTTIGGN</sequence>
<dbReference type="Proteomes" id="UP000183208">
    <property type="component" value="Unassembled WGS sequence"/>
</dbReference>
<protein>
    <submittedName>
        <fullName evidence="4">Dienelactone hydrolase</fullName>
    </submittedName>
</protein>
<keyword evidence="1 4" id="KW-0378">Hydrolase</keyword>
<dbReference type="InterPro" id="IPR029058">
    <property type="entry name" value="AB_hydrolase_fold"/>
</dbReference>
<keyword evidence="2" id="KW-0732">Signal</keyword>
<evidence type="ECO:0000313" key="4">
    <source>
        <dbReference type="EMBL" id="SED59495.1"/>
    </source>
</evidence>
<feature type="domain" description="Dienelactone hydrolase" evidence="3">
    <location>
        <begin position="46"/>
        <end position="268"/>
    </location>
</feature>
<evidence type="ECO:0000256" key="2">
    <source>
        <dbReference type="SAM" id="SignalP"/>
    </source>
</evidence>
<dbReference type="Gene3D" id="3.40.50.1820">
    <property type="entry name" value="alpha/beta hydrolase"/>
    <property type="match status" value="1"/>
</dbReference>